<evidence type="ECO:0000256" key="1">
    <source>
        <dbReference type="SAM" id="MobiDB-lite"/>
    </source>
</evidence>
<name>A0A422N0B7_TRYRA</name>
<feature type="region of interest" description="Disordered" evidence="1">
    <location>
        <begin position="1"/>
        <end position="23"/>
    </location>
</feature>
<feature type="region of interest" description="Disordered" evidence="1">
    <location>
        <begin position="100"/>
        <end position="129"/>
    </location>
</feature>
<feature type="compositionally biased region" description="Basic residues" evidence="1">
    <location>
        <begin position="118"/>
        <end position="129"/>
    </location>
</feature>
<dbReference type="GeneID" id="40332474"/>
<evidence type="ECO:0000313" key="2">
    <source>
        <dbReference type="EMBL" id="RNE98903.1"/>
    </source>
</evidence>
<dbReference type="AlphaFoldDB" id="A0A422N0B7"/>
<sequence length="129" mass="13943">MGAHHSRRAAGTAGGRGAASAVSGVTRRVTLAGTLRIHYTRKQSSAAPLTVLPCKGIYICAVGSERATASKRTARIIDADRRTAFPTSPQRRFLLIHNMDSSAGPGRSMLQQQTHIPRSQRRSQVHVCR</sequence>
<dbReference type="Proteomes" id="UP000283634">
    <property type="component" value="Unassembled WGS sequence"/>
</dbReference>
<gene>
    <name evidence="2" type="ORF">TraAM80_08541</name>
</gene>
<protein>
    <submittedName>
        <fullName evidence="2">Uncharacterized protein</fullName>
    </submittedName>
</protein>
<organism evidence="2 3">
    <name type="scientific">Trypanosoma rangeli</name>
    <dbReference type="NCBI Taxonomy" id="5698"/>
    <lineage>
        <taxon>Eukaryota</taxon>
        <taxon>Discoba</taxon>
        <taxon>Euglenozoa</taxon>
        <taxon>Kinetoplastea</taxon>
        <taxon>Metakinetoplastina</taxon>
        <taxon>Trypanosomatida</taxon>
        <taxon>Trypanosomatidae</taxon>
        <taxon>Trypanosoma</taxon>
        <taxon>Herpetosoma</taxon>
    </lineage>
</organism>
<keyword evidence="3" id="KW-1185">Reference proteome</keyword>
<dbReference type="RefSeq" id="XP_029234895.1">
    <property type="nucleotide sequence ID" value="XM_029385286.1"/>
</dbReference>
<reference evidence="2 3" key="1">
    <citation type="journal article" date="2018" name="BMC Genomics">
        <title>Genomic comparison of Trypanosoma conorhini and Trypanosoma rangeli to Trypanosoma cruzi strains of high and low virulence.</title>
        <authorList>
            <person name="Bradwell K.R."/>
            <person name="Koparde V.N."/>
            <person name="Matveyev A.V."/>
            <person name="Serrano M.G."/>
            <person name="Alves J.M."/>
            <person name="Parikh H."/>
            <person name="Huang B."/>
            <person name="Lee V."/>
            <person name="Espinosa-Alvarez O."/>
            <person name="Ortiz P.A."/>
            <person name="Costa-Martins A.G."/>
            <person name="Teixeira M.M."/>
            <person name="Buck G.A."/>
        </authorList>
    </citation>
    <scope>NUCLEOTIDE SEQUENCE [LARGE SCALE GENOMIC DNA]</scope>
    <source>
        <strain evidence="2 3">AM80</strain>
    </source>
</reference>
<evidence type="ECO:0000313" key="3">
    <source>
        <dbReference type="Proteomes" id="UP000283634"/>
    </source>
</evidence>
<proteinExistence type="predicted"/>
<dbReference type="EMBL" id="MKGL01000426">
    <property type="protein sequence ID" value="RNE98903.1"/>
    <property type="molecule type" value="Genomic_DNA"/>
</dbReference>
<accession>A0A422N0B7</accession>
<comment type="caution">
    <text evidence="2">The sequence shown here is derived from an EMBL/GenBank/DDBJ whole genome shotgun (WGS) entry which is preliminary data.</text>
</comment>